<proteinExistence type="predicted"/>
<evidence type="ECO:0000313" key="1">
    <source>
        <dbReference type="EMBL" id="CAB4819869.1"/>
    </source>
</evidence>
<gene>
    <name evidence="1" type="ORF">UFOPK3204_00084</name>
</gene>
<sequence length="208" mass="23052">MSYQPYVSHEVFPGHISEARQRQLAAYDFTVTDVTGDDLVWVLSKAVAGTAYTALRYVRDKFGQEAAQELARQFGYEGGQSIFGTYRARLGLEPGEPLTAEQFAEFQDYAHAMMGVDAAYSFSDYDDEKAWVSRKRCFFGGSSPFTNAPSDLEDICAYADLGFVSAYKELQPTLRWENTHNMANQVTTNASSGAICASIFWMGSRGTA</sequence>
<protein>
    <submittedName>
        <fullName evidence="1">Unannotated protein</fullName>
    </submittedName>
</protein>
<reference evidence="1" key="1">
    <citation type="submission" date="2020-05" db="EMBL/GenBank/DDBJ databases">
        <authorList>
            <person name="Chiriac C."/>
            <person name="Salcher M."/>
            <person name="Ghai R."/>
            <person name="Kavagutti S V."/>
        </authorList>
    </citation>
    <scope>NUCLEOTIDE SEQUENCE</scope>
</reference>
<organism evidence="1">
    <name type="scientific">freshwater metagenome</name>
    <dbReference type="NCBI Taxonomy" id="449393"/>
    <lineage>
        <taxon>unclassified sequences</taxon>
        <taxon>metagenomes</taxon>
        <taxon>ecological metagenomes</taxon>
    </lineage>
</organism>
<name>A0A6J6ZEB9_9ZZZZ</name>
<dbReference type="AlphaFoldDB" id="A0A6J6ZEB9"/>
<dbReference type="EMBL" id="CAFABK010000002">
    <property type="protein sequence ID" value="CAB4819869.1"/>
    <property type="molecule type" value="Genomic_DNA"/>
</dbReference>
<accession>A0A6J6ZEB9</accession>